<dbReference type="GO" id="GO:0005856">
    <property type="term" value="C:cytoskeleton"/>
    <property type="evidence" value="ECO:0007669"/>
    <property type="project" value="UniProtKB-SubCell"/>
</dbReference>
<dbReference type="EMBL" id="BFAA01003081">
    <property type="protein sequence ID" value="GCB68098.1"/>
    <property type="molecule type" value="Genomic_DNA"/>
</dbReference>
<evidence type="ECO:0000256" key="5">
    <source>
        <dbReference type="ARBA" id="ARBA00022703"/>
    </source>
</evidence>
<evidence type="ECO:0000256" key="6">
    <source>
        <dbReference type="ARBA" id="ARBA00023212"/>
    </source>
</evidence>
<dbReference type="GO" id="GO:0043123">
    <property type="term" value="P:positive regulation of canonical NF-kappaB signal transduction"/>
    <property type="evidence" value="ECO:0007669"/>
    <property type="project" value="InterPro"/>
</dbReference>
<sequence length="333" mass="37648">PQSSTLKGMQLQWLRMDSVAPAWVGSVFLFIHSEKTDLSALYQDPEIQLRIYKALKLTLADATGSAGGYEILKIYGSDFGLQLKFMEEGKCRKFLHSYKNDKLQQALEYHFQNQFIPNTAFTTELKAGTVILDNILDNPDSCLKHIKENEPNHLRDDEVSRLEEDIRRLVLEYNSNCQNSGTLCSTNSEISPTASTLSPSSPASSNLSPPSPSSIQANGSSLRSTDRFEFQGVFFDDHVLRAQDHYTFAKTVGRNWKQVGRMLQKTCRGLRDPAIDNIAFEYEREGLYEQAYQMLLKFVQCEGKKATMSRLIRALEESELVGVVEQLLNTPNN</sequence>
<evidence type="ECO:0000313" key="11">
    <source>
        <dbReference type="Proteomes" id="UP000288216"/>
    </source>
</evidence>
<feature type="compositionally biased region" description="Low complexity" evidence="8">
    <location>
        <begin position="191"/>
        <end position="208"/>
    </location>
</feature>
<keyword evidence="6" id="KW-0206">Cytoskeleton</keyword>
<dbReference type="OMA" id="QPCSRFL"/>
<dbReference type="InterPro" id="IPR000488">
    <property type="entry name" value="Death_dom"/>
</dbReference>
<dbReference type="Proteomes" id="UP000288216">
    <property type="component" value="Unassembled WGS sequence"/>
</dbReference>
<dbReference type="GO" id="GO:0005634">
    <property type="term" value="C:nucleus"/>
    <property type="evidence" value="ECO:0007669"/>
    <property type="project" value="UniProtKB-SubCell"/>
</dbReference>
<dbReference type="PANTHER" id="PTHR14913:SF0">
    <property type="entry name" value="TUMOR NECROSIS FACTOR RECEPTOR TYPE 1-ASSOCIATED DEATH DOMAIN PROTEIN"/>
    <property type="match status" value="1"/>
</dbReference>
<dbReference type="SMART" id="SM00005">
    <property type="entry name" value="DEATH"/>
    <property type="match status" value="1"/>
</dbReference>
<dbReference type="OrthoDB" id="9903238at2759"/>
<dbReference type="GO" id="GO:0002947">
    <property type="term" value="C:tumor necrosis factor receptor superfamily complex"/>
    <property type="evidence" value="ECO:0007669"/>
    <property type="project" value="TreeGrafter"/>
</dbReference>
<evidence type="ECO:0000256" key="3">
    <source>
        <dbReference type="ARBA" id="ARBA00015474"/>
    </source>
</evidence>
<organism evidence="10 11">
    <name type="scientific">Scyliorhinus torazame</name>
    <name type="common">Cloudy catshark</name>
    <name type="synonym">Catulus torazame</name>
    <dbReference type="NCBI Taxonomy" id="75743"/>
    <lineage>
        <taxon>Eukaryota</taxon>
        <taxon>Metazoa</taxon>
        <taxon>Chordata</taxon>
        <taxon>Craniata</taxon>
        <taxon>Vertebrata</taxon>
        <taxon>Chondrichthyes</taxon>
        <taxon>Elasmobranchii</taxon>
        <taxon>Galeomorphii</taxon>
        <taxon>Galeoidea</taxon>
        <taxon>Carcharhiniformes</taxon>
        <taxon>Scyliorhinidae</taxon>
        <taxon>Scyliorhinus</taxon>
    </lineage>
</organism>
<evidence type="ECO:0000256" key="7">
    <source>
        <dbReference type="ARBA" id="ARBA00023242"/>
    </source>
</evidence>
<feature type="region of interest" description="Disordered" evidence="8">
    <location>
        <begin position="188"/>
        <end position="220"/>
    </location>
</feature>
<protein>
    <recommendedName>
        <fullName evidence="3">Tumor necrosis factor receptor type 1-associated DEATH domain protein</fullName>
    </recommendedName>
</protein>
<dbReference type="SUPFAM" id="SSF47986">
    <property type="entry name" value="DEATH domain"/>
    <property type="match status" value="1"/>
</dbReference>
<dbReference type="InterPro" id="IPR011029">
    <property type="entry name" value="DEATH-like_dom_sf"/>
</dbReference>
<evidence type="ECO:0000256" key="8">
    <source>
        <dbReference type="SAM" id="MobiDB-lite"/>
    </source>
</evidence>
<comment type="subcellular location">
    <subcellularLocation>
        <location evidence="2">Cytoplasm</location>
        <location evidence="2">Cytoskeleton</location>
    </subcellularLocation>
    <subcellularLocation>
        <location evidence="1">Nucleus</location>
    </subcellularLocation>
</comment>
<reference evidence="10 11" key="1">
    <citation type="journal article" date="2018" name="Nat. Ecol. Evol.">
        <title>Shark genomes provide insights into elasmobranch evolution and the origin of vertebrates.</title>
        <authorList>
            <person name="Hara Y"/>
            <person name="Yamaguchi K"/>
            <person name="Onimaru K"/>
            <person name="Kadota M"/>
            <person name="Koyanagi M"/>
            <person name="Keeley SD"/>
            <person name="Tatsumi K"/>
            <person name="Tanaka K"/>
            <person name="Motone F"/>
            <person name="Kageyama Y"/>
            <person name="Nozu R"/>
            <person name="Adachi N"/>
            <person name="Nishimura O"/>
            <person name="Nakagawa R"/>
            <person name="Tanegashima C"/>
            <person name="Kiyatake I"/>
            <person name="Matsumoto R"/>
            <person name="Murakumo K"/>
            <person name="Nishida K"/>
            <person name="Terakita A"/>
            <person name="Kuratani S"/>
            <person name="Sato K"/>
            <person name="Hyodo S Kuraku.S."/>
        </authorList>
    </citation>
    <scope>NUCLEOTIDE SEQUENCE [LARGE SCALE GENOMIC DNA]</scope>
</reference>
<evidence type="ECO:0000256" key="4">
    <source>
        <dbReference type="ARBA" id="ARBA00022490"/>
    </source>
</evidence>
<comment type="caution">
    <text evidence="10">The sequence shown here is derived from an EMBL/GenBank/DDBJ whole genome shotgun (WGS) entry which is preliminary data.</text>
</comment>
<evidence type="ECO:0000256" key="2">
    <source>
        <dbReference type="ARBA" id="ARBA00004245"/>
    </source>
</evidence>
<evidence type="ECO:0000259" key="9">
    <source>
        <dbReference type="PROSITE" id="PS50017"/>
    </source>
</evidence>
<keyword evidence="7" id="KW-0539">Nucleus</keyword>
<keyword evidence="11" id="KW-1185">Reference proteome</keyword>
<dbReference type="PROSITE" id="PS50017">
    <property type="entry name" value="DEATH_DOMAIN"/>
    <property type="match status" value="1"/>
</dbReference>
<feature type="non-terminal residue" evidence="10">
    <location>
        <position position="1"/>
    </location>
</feature>
<gene>
    <name evidence="10" type="ORF">scyTo_0008180</name>
</gene>
<dbReference type="InterPro" id="IPR035712">
    <property type="entry name" value="TRADD"/>
</dbReference>
<dbReference type="InterPro" id="IPR036729">
    <property type="entry name" value="TRADD_N_sf"/>
</dbReference>
<dbReference type="SUPFAM" id="SSF55044">
    <property type="entry name" value="TRADD, N-terminal domain"/>
    <property type="match status" value="1"/>
</dbReference>
<dbReference type="Pfam" id="PF00531">
    <property type="entry name" value="Death"/>
    <property type="match status" value="1"/>
</dbReference>
<accession>A0A401P4R0</accession>
<evidence type="ECO:0000256" key="1">
    <source>
        <dbReference type="ARBA" id="ARBA00004123"/>
    </source>
</evidence>
<dbReference type="Gene3D" id="3.30.70.680">
    <property type="entry name" value="TRADD, N-terminal domain"/>
    <property type="match status" value="1"/>
</dbReference>
<dbReference type="Pfam" id="PF09034">
    <property type="entry name" value="TRADD_N"/>
    <property type="match status" value="1"/>
</dbReference>
<dbReference type="Gene3D" id="1.10.533.10">
    <property type="entry name" value="Death Domain, Fas"/>
    <property type="match status" value="1"/>
</dbReference>
<name>A0A401P4R0_SCYTO</name>
<evidence type="ECO:0000313" key="10">
    <source>
        <dbReference type="EMBL" id="GCB68098.1"/>
    </source>
</evidence>
<dbReference type="InterPro" id="IPR009095">
    <property type="entry name" value="TRADD_N"/>
</dbReference>
<dbReference type="GO" id="GO:0005068">
    <property type="term" value="F:transmembrane receptor protein tyrosine kinase adaptor activity"/>
    <property type="evidence" value="ECO:0007669"/>
    <property type="project" value="TreeGrafter"/>
</dbReference>
<dbReference type="PANTHER" id="PTHR14913">
    <property type="entry name" value="TUMOR NECROSIS FACTOR RECEPTOR TYPE 1-ASSOCIATED DEATH DOMAIN PROTEIN"/>
    <property type="match status" value="1"/>
</dbReference>
<proteinExistence type="predicted"/>
<dbReference type="GO" id="GO:0097191">
    <property type="term" value="P:extrinsic apoptotic signaling pathway"/>
    <property type="evidence" value="ECO:0007669"/>
    <property type="project" value="TreeGrafter"/>
</dbReference>
<dbReference type="AlphaFoldDB" id="A0A401P4R0"/>
<keyword evidence="5" id="KW-0053">Apoptosis</keyword>
<keyword evidence="4" id="KW-0963">Cytoplasm</keyword>
<feature type="domain" description="Death" evidence="9">
    <location>
        <begin position="241"/>
        <end position="331"/>
    </location>
</feature>
<dbReference type="STRING" id="75743.A0A401P4R0"/>